<reference evidence="1" key="1">
    <citation type="submission" date="2014-12" db="EMBL/GenBank/DDBJ databases">
        <title>Insight into the proteome of Arion vulgaris.</title>
        <authorList>
            <person name="Aradska J."/>
            <person name="Bulat T."/>
            <person name="Smidak R."/>
            <person name="Sarate P."/>
            <person name="Gangsoo J."/>
            <person name="Sialana F."/>
            <person name="Bilban M."/>
            <person name="Lubec G."/>
        </authorList>
    </citation>
    <scope>NUCLEOTIDE SEQUENCE</scope>
    <source>
        <tissue evidence="1">Skin</tissue>
    </source>
</reference>
<dbReference type="AlphaFoldDB" id="A0A0B7BE65"/>
<organism evidence="1">
    <name type="scientific">Arion vulgaris</name>
    <dbReference type="NCBI Taxonomy" id="1028688"/>
    <lineage>
        <taxon>Eukaryota</taxon>
        <taxon>Metazoa</taxon>
        <taxon>Spiralia</taxon>
        <taxon>Lophotrochozoa</taxon>
        <taxon>Mollusca</taxon>
        <taxon>Gastropoda</taxon>
        <taxon>Heterobranchia</taxon>
        <taxon>Euthyneura</taxon>
        <taxon>Panpulmonata</taxon>
        <taxon>Eupulmonata</taxon>
        <taxon>Stylommatophora</taxon>
        <taxon>Helicina</taxon>
        <taxon>Arionoidea</taxon>
        <taxon>Arionidae</taxon>
        <taxon>Arion</taxon>
    </lineage>
</organism>
<dbReference type="EMBL" id="HACG01044423">
    <property type="protein sequence ID" value="CEK91288.1"/>
    <property type="molecule type" value="Transcribed_RNA"/>
</dbReference>
<proteinExistence type="predicted"/>
<name>A0A0B7BE65_9EUPU</name>
<sequence length="110" mass="12509">MKLPHMFHDGNIKQGRVVMGFSYGEGNLGKQINLMYLCLKIERLWESTHTDNTTDLPSISARSQSGINQGPCSNTEVYTCSSQIYHGIVPFIYNPRVLKLEHLDYHVNIP</sequence>
<accession>A0A0B7BE65</accession>
<evidence type="ECO:0000313" key="1">
    <source>
        <dbReference type="EMBL" id="CEK91288.1"/>
    </source>
</evidence>
<gene>
    <name evidence="1" type="primary">ORF182000</name>
</gene>
<protein>
    <submittedName>
        <fullName evidence="1">Uncharacterized protein</fullName>
    </submittedName>
</protein>